<dbReference type="InterPro" id="IPR049708">
    <property type="entry name" value="PP0621-like"/>
</dbReference>
<evidence type="ECO:0000313" key="2">
    <source>
        <dbReference type="Proteomes" id="UP000887222"/>
    </source>
</evidence>
<organism evidence="1 2">
    <name type="scientific">Noviherbaspirillum aridicola</name>
    <dbReference type="NCBI Taxonomy" id="2849687"/>
    <lineage>
        <taxon>Bacteria</taxon>
        <taxon>Pseudomonadati</taxon>
        <taxon>Pseudomonadota</taxon>
        <taxon>Betaproteobacteria</taxon>
        <taxon>Burkholderiales</taxon>
        <taxon>Oxalobacteraceae</taxon>
        <taxon>Noviherbaspirillum</taxon>
    </lineage>
</organism>
<proteinExistence type="predicted"/>
<keyword evidence="2" id="KW-1185">Reference proteome</keyword>
<accession>A0ABQ4Q2A0</accession>
<dbReference type="EMBL" id="BPMK01000003">
    <property type="protein sequence ID" value="GIZ50975.1"/>
    <property type="molecule type" value="Genomic_DNA"/>
</dbReference>
<dbReference type="Proteomes" id="UP000887222">
    <property type="component" value="Unassembled WGS sequence"/>
</dbReference>
<reference evidence="1 2" key="1">
    <citation type="journal article" date="2022" name="Int. J. Syst. Evol. Microbiol.">
        <title>Noviherbaspirillum aridicola sp. nov., isolated from an arid soil in Pakistan.</title>
        <authorList>
            <person name="Khan I.U."/>
            <person name="Saqib M."/>
            <person name="Amin A."/>
            <person name="Hussain F."/>
            <person name="Li L."/>
            <person name="Liu Y.H."/>
            <person name="Fang B.Z."/>
            <person name="Ahmed I."/>
            <person name="Li W.J."/>
        </authorList>
    </citation>
    <scope>NUCLEOTIDE SEQUENCE [LARGE SCALE GENOMIC DNA]</scope>
    <source>
        <strain evidence="1 2">NCCP-691</strain>
    </source>
</reference>
<evidence type="ECO:0008006" key="3">
    <source>
        <dbReference type="Google" id="ProtNLM"/>
    </source>
</evidence>
<gene>
    <name evidence="1" type="ORF">NCCP691_09890</name>
</gene>
<name>A0ABQ4Q2A0_9BURK</name>
<sequence>MKYLLIALLVVAVLFWLSRLRARGPGPDRQARRPAQGEPMLQCALCGAHFPESEAVNSASGKVYCSEQHRLRHEPR</sequence>
<comment type="caution">
    <text evidence="1">The sequence shown here is derived from an EMBL/GenBank/DDBJ whole genome shotgun (WGS) entry which is preliminary data.</text>
</comment>
<dbReference type="RefSeq" id="WP_220807134.1">
    <property type="nucleotide sequence ID" value="NZ_BPMK01000003.1"/>
</dbReference>
<evidence type="ECO:0000313" key="1">
    <source>
        <dbReference type="EMBL" id="GIZ50975.1"/>
    </source>
</evidence>
<dbReference type="NCBIfam" id="NF041023">
    <property type="entry name" value="PP0621_fam"/>
    <property type="match status" value="1"/>
</dbReference>
<protein>
    <recommendedName>
        <fullName evidence="3">Preprotein translocase subunit YajC</fullName>
    </recommendedName>
</protein>